<feature type="transmembrane region" description="Helical" evidence="6">
    <location>
        <begin position="515"/>
        <end position="535"/>
    </location>
</feature>
<protein>
    <submittedName>
        <fullName evidence="8">MMPL family transporter</fullName>
    </submittedName>
</protein>
<dbReference type="InterPro" id="IPR001036">
    <property type="entry name" value="Acrflvin-R"/>
</dbReference>
<dbReference type="Proteomes" id="UP001247542">
    <property type="component" value="Unassembled WGS sequence"/>
</dbReference>
<feature type="transmembrane region" description="Helical" evidence="6">
    <location>
        <begin position="20"/>
        <end position="41"/>
    </location>
</feature>
<keyword evidence="2" id="KW-1003">Cell membrane</keyword>
<evidence type="ECO:0000259" key="7">
    <source>
        <dbReference type="PROSITE" id="PS50156"/>
    </source>
</evidence>
<dbReference type="Pfam" id="PF03176">
    <property type="entry name" value="MMPL"/>
    <property type="match status" value="2"/>
</dbReference>
<sequence>MSSFLYRTAAWVIRHAKSVLAGWIIVLVAAVGGMVAVGSTLGNDFTIPGTQGQQGLDTLDDRFPEFAGASGQVVFGAPKGEDIHKYQSTIEDVTKKISKVPHVIAAPSPFDDTMMDPMVSDNNRYAMTQVNFDFGIDELNDASVNQVEKIAHSAQDAGLSVDVGGQIKQVTSIPLSIMEAVGVLVALVILVVTFRSLIAAFIPIATGLLGVGVAMSIIMMLGEVVTISTTTPTLAIMLGLAVGIDYSLFIVSRHRDQLGSGMDVKESIPLAIATSGSAVTFAGVTVVIALAALFVARIPFLTIMGLCAALAVALAVLVAITALPAILMLLGTRVKPKARKKKKNGLLARWPKVVTAHPWFAIVGVVAVLVAMTVPAYNLRLGLPDNGVDPVGSAGRDTYDLVAEEFGPGINGPILVIGDIVTSTDPLGLMDDLKGEIESIKGVDHVQLATPNRTADLGVAVVIPREGPDSIATENLVHELRERAPKWADDIGIKNTFVTGMAAVKIDVSERLFDALLPFGVVVVGLSLGLLTIVFRSIWVPLKATLGYLLSVGAAFGMTTLVFIDGWGNTALGINQVGPVISFMPIILMGVLFGLAMDYELFLVSRMREDYVRTNDPHHSILTGFRASAPVVIAAALIMISVFSGFLPEGSFYVQPIAFGLAVGVFVDAFLVRMTLVPAVMQLLGAHAWYLPRWMRKILPVFDVEGAAIEARFEHEKWQEEHGHVAARAESLTVTAGRTPLFENVDLVVRPGEILRLSGDEAQVHALCSVLAGRLRPDAGQAFVGDVSSVDEPGRVLPHVGWIVTCQPVASTNVSLYIVRRTLTDAETQVLKDNVSGGSAVVLGCGPVAGLEEDRVYEFEHLRSAQLQKEGAR</sequence>
<feature type="transmembrane region" description="Helical" evidence="6">
    <location>
        <begin position="625"/>
        <end position="647"/>
    </location>
</feature>
<comment type="caution">
    <text evidence="8">The sequence shown here is derived from an EMBL/GenBank/DDBJ whole genome shotgun (WGS) entry which is preliminary data.</text>
</comment>
<evidence type="ECO:0000256" key="1">
    <source>
        <dbReference type="ARBA" id="ARBA00004651"/>
    </source>
</evidence>
<keyword evidence="9" id="KW-1185">Reference proteome</keyword>
<keyword evidence="3 6" id="KW-0812">Transmembrane</keyword>
<feature type="transmembrane region" description="Helical" evidence="6">
    <location>
        <begin position="300"/>
        <end position="332"/>
    </location>
</feature>
<dbReference type="SUPFAM" id="SSF82866">
    <property type="entry name" value="Multidrug efflux transporter AcrB transmembrane domain"/>
    <property type="match status" value="2"/>
</dbReference>
<feature type="transmembrane region" description="Helical" evidence="6">
    <location>
        <begin position="233"/>
        <end position="251"/>
    </location>
</feature>
<evidence type="ECO:0000256" key="2">
    <source>
        <dbReference type="ARBA" id="ARBA00022475"/>
    </source>
</evidence>
<evidence type="ECO:0000256" key="5">
    <source>
        <dbReference type="ARBA" id="ARBA00023136"/>
    </source>
</evidence>
<gene>
    <name evidence="8" type="ORF">QS713_06055</name>
</gene>
<feature type="transmembrane region" description="Helical" evidence="6">
    <location>
        <begin position="547"/>
        <end position="568"/>
    </location>
</feature>
<accession>A0ABU3IB69</accession>
<evidence type="ECO:0000313" key="8">
    <source>
        <dbReference type="EMBL" id="MDT3767625.1"/>
    </source>
</evidence>
<reference evidence="8 9" key="1">
    <citation type="submission" date="2023-06" db="EMBL/GenBank/DDBJ databases">
        <title>Draft genome sequence of Gleimia hominis type strain CCUG 57540T.</title>
        <authorList>
            <person name="Salva-Serra F."/>
            <person name="Cardew S."/>
            <person name="Jensie Markopoulos S."/>
            <person name="Ohlen M."/>
            <person name="Inganas E."/>
            <person name="Svensson-Stadler L."/>
            <person name="Moore E.R.B."/>
        </authorList>
    </citation>
    <scope>NUCLEOTIDE SEQUENCE [LARGE SCALE GENOMIC DNA]</scope>
    <source>
        <strain evidence="8 9">CCUG 57540</strain>
    </source>
</reference>
<feature type="transmembrane region" description="Helical" evidence="6">
    <location>
        <begin position="580"/>
        <end position="604"/>
    </location>
</feature>
<dbReference type="PANTHER" id="PTHR33406">
    <property type="entry name" value="MEMBRANE PROTEIN MJ1562-RELATED"/>
    <property type="match status" value="1"/>
</dbReference>
<feature type="transmembrane region" description="Helical" evidence="6">
    <location>
        <begin position="201"/>
        <end position="221"/>
    </location>
</feature>
<feature type="transmembrane region" description="Helical" evidence="6">
    <location>
        <begin position="353"/>
        <end position="377"/>
    </location>
</feature>
<dbReference type="InterPro" id="IPR050545">
    <property type="entry name" value="Mycobact_MmpL"/>
</dbReference>
<dbReference type="RefSeq" id="WP_313273348.1">
    <property type="nucleotide sequence ID" value="NZ_JASXSX010000001.1"/>
</dbReference>
<dbReference type="EMBL" id="JASXSX010000001">
    <property type="protein sequence ID" value="MDT3767625.1"/>
    <property type="molecule type" value="Genomic_DNA"/>
</dbReference>
<evidence type="ECO:0000256" key="3">
    <source>
        <dbReference type="ARBA" id="ARBA00022692"/>
    </source>
</evidence>
<dbReference type="PROSITE" id="PS50156">
    <property type="entry name" value="SSD"/>
    <property type="match status" value="1"/>
</dbReference>
<feature type="transmembrane region" description="Helical" evidence="6">
    <location>
        <begin position="173"/>
        <end position="194"/>
    </location>
</feature>
<dbReference type="PRINTS" id="PR00702">
    <property type="entry name" value="ACRIFLAVINRP"/>
</dbReference>
<dbReference type="PANTHER" id="PTHR33406:SF13">
    <property type="entry name" value="MEMBRANE PROTEIN YDFJ"/>
    <property type="match status" value="1"/>
</dbReference>
<keyword evidence="5 6" id="KW-0472">Membrane</keyword>
<dbReference type="InterPro" id="IPR000731">
    <property type="entry name" value="SSD"/>
</dbReference>
<evidence type="ECO:0000313" key="9">
    <source>
        <dbReference type="Proteomes" id="UP001247542"/>
    </source>
</evidence>
<feature type="domain" description="SSD" evidence="7">
    <location>
        <begin position="196"/>
        <end position="329"/>
    </location>
</feature>
<keyword evidence="4 6" id="KW-1133">Transmembrane helix</keyword>
<name>A0ABU3IB69_9ACTO</name>
<dbReference type="InterPro" id="IPR004869">
    <property type="entry name" value="MMPL_dom"/>
</dbReference>
<evidence type="ECO:0000256" key="4">
    <source>
        <dbReference type="ARBA" id="ARBA00022989"/>
    </source>
</evidence>
<proteinExistence type="predicted"/>
<comment type="subcellular location">
    <subcellularLocation>
        <location evidence="1">Cell membrane</location>
        <topology evidence="1">Multi-pass membrane protein</topology>
    </subcellularLocation>
</comment>
<evidence type="ECO:0000256" key="6">
    <source>
        <dbReference type="SAM" id="Phobius"/>
    </source>
</evidence>
<organism evidence="8 9">
    <name type="scientific">Gleimia hominis</name>
    <dbReference type="NCBI Taxonomy" id="595468"/>
    <lineage>
        <taxon>Bacteria</taxon>
        <taxon>Bacillati</taxon>
        <taxon>Actinomycetota</taxon>
        <taxon>Actinomycetes</taxon>
        <taxon>Actinomycetales</taxon>
        <taxon>Actinomycetaceae</taxon>
        <taxon>Gleimia</taxon>
    </lineage>
</organism>
<dbReference type="Gene3D" id="1.20.1640.10">
    <property type="entry name" value="Multidrug efflux transporter AcrB transmembrane domain"/>
    <property type="match status" value="2"/>
</dbReference>
<feature type="transmembrane region" description="Helical" evidence="6">
    <location>
        <begin position="272"/>
        <end position="294"/>
    </location>
</feature>